<gene>
    <name evidence="1" type="ORF">DCMF_06150</name>
</gene>
<dbReference type="Proteomes" id="UP000323521">
    <property type="component" value="Chromosome"/>
</dbReference>
<dbReference type="Pfam" id="PF11155">
    <property type="entry name" value="DUF2935"/>
    <property type="match status" value="2"/>
</dbReference>
<dbReference type="Gene3D" id="1.20.1260.120">
    <property type="entry name" value="Protein of unknown function DUF2935"/>
    <property type="match status" value="1"/>
</dbReference>
<protein>
    <recommendedName>
        <fullName evidence="3">DUF2935 domain-containing protein</fullName>
    </recommendedName>
</protein>
<dbReference type="RefSeq" id="WP_148133613.1">
    <property type="nucleotide sequence ID" value="NZ_CP017634.1"/>
</dbReference>
<proteinExistence type="predicted"/>
<organism evidence="1 2">
    <name type="scientific">Formimonas warabiya</name>
    <dbReference type="NCBI Taxonomy" id="1761012"/>
    <lineage>
        <taxon>Bacteria</taxon>
        <taxon>Bacillati</taxon>
        <taxon>Bacillota</taxon>
        <taxon>Clostridia</taxon>
        <taxon>Eubacteriales</taxon>
        <taxon>Peptococcaceae</taxon>
        <taxon>Candidatus Formimonas</taxon>
    </lineage>
</organism>
<evidence type="ECO:0000313" key="2">
    <source>
        <dbReference type="Proteomes" id="UP000323521"/>
    </source>
</evidence>
<dbReference type="InterPro" id="IPR021328">
    <property type="entry name" value="CotB-like"/>
</dbReference>
<name>A0A3G1KPM8_FORW1</name>
<evidence type="ECO:0008006" key="3">
    <source>
        <dbReference type="Google" id="ProtNLM"/>
    </source>
</evidence>
<dbReference type="SUPFAM" id="SSF158430">
    <property type="entry name" value="Bacillus cereus metalloprotein-like"/>
    <property type="match status" value="2"/>
</dbReference>
<dbReference type="KEGG" id="fwa:DCMF_06150"/>
<dbReference type="EMBL" id="CP017634">
    <property type="protein sequence ID" value="ATW24422.1"/>
    <property type="molecule type" value="Genomic_DNA"/>
</dbReference>
<sequence length="267" mass="30975">MSDKITLKEDLIFWNQILGDHSRFIFHSLAPVEITVIQEAKNFITVFDSLWQESKSLQNQSQMDRVLDHTMAAMLRLRTFKLSLLSLHLEKKLRSSLNPTFYNHMLNELENAYMLMACYANNRTPAEDPVSLHLLWMLDAIGHADTLSCGVDASQPDIQRIMHDFEKKFQKYYLASVEYEGFKRAMTGLYPALERFDKKAAEDMRDFMQLLESITEETLTAGVIGSILPLIPDHMAREECYYLLRLHLADPAVPEVKCVPWRDRVRS</sequence>
<dbReference type="OrthoDB" id="1633927at2"/>
<keyword evidence="2" id="KW-1185">Reference proteome</keyword>
<accession>A0A3G1KPM8</accession>
<dbReference type="AlphaFoldDB" id="A0A3G1KPM8"/>
<evidence type="ECO:0000313" key="1">
    <source>
        <dbReference type="EMBL" id="ATW24422.1"/>
    </source>
</evidence>
<reference evidence="1 2" key="1">
    <citation type="submission" date="2016-10" db="EMBL/GenBank/DDBJ databases">
        <title>Complete Genome Sequence of Peptococcaceae strain DCMF.</title>
        <authorList>
            <person name="Edwards R.J."/>
            <person name="Holland S.I."/>
            <person name="Deshpande N.P."/>
            <person name="Wong Y.K."/>
            <person name="Ertan H."/>
            <person name="Manefield M."/>
            <person name="Russell T.L."/>
            <person name="Lee M.J."/>
        </authorList>
    </citation>
    <scope>NUCLEOTIDE SEQUENCE [LARGE SCALE GENOMIC DNA]</scope>
    <source>
        <strain evidence="1 2">DCMF</strain>
    </source>
</reference>